<gene>
    <name evidence="2" type="ORF">P0Y53_25050</name>
</gene>
<sequence length="166" mass="18722">MITFYRILNFLLLVVAGLLLMAIFLMLPAVLSNPQLPLRVFAMICLVIYSYSSWIFLQRAVDRRLPCKPFLRDLIRVNAIVSIVVAVLILAQGIIALNNPTMLTQEVDDLMGNVPQGADISREQAMGYLKTGLKISMAYGAVVLVHTLLTFRLLKLYRHMFKQPEA</sequence>
<keyword evidence="1" id="KW-0472">Membrane</keyword>
<dbReference type="Proteomes" id="UP001220610">
    <property type="component" value="Chromosome"/>
</dbReference>
<evidence type="ECO:0000313" key="3">
    <source>
        <dbReference type="Proteomes" id="UP001220610"/>
    </source>
</evidence>
<dbReference type="EMBL" id="CP119311">
    <property type="protein sequence ID" value="WEK35767.1"/>
    <property type="molecule type" value="Genomic_DNA"/>
</dbReference>
<evidence type="ECO:0000313" key="2">
    <source>
        <dbReference type="EMBL" id="WEK35767.1"/>
    </source>
</evidence>
<dbReference type="AlphaFoldDB" id="A0AAJ6BGZ9"/>
<feature type="transmembrane region" description="Helical" evidence="1">
    <location>
        <begin position="136"/>
        <end position="154"/>
    </location>
</feature>
<keyword evidence="1" id="KW-0812">Transmembrane</keyword>
<protein>
    <submittedName>
        <fullName evidence="2">Uncharacterized protein</fullName>
    </submittedName>
</protein>
<reference evidence="2" key="1">
    <citation type="submission" date="2023-03" db="EMBL/GenBank/DDBJ databases">
        <title>Andean soil-derived lignocellulolytic bacterial consortium as a source of novel taxa and putative plastic-active enzymes.</title>
        <authorList>
            <person name="Diaz-Garcia L."/>
            <person name="Chuvochina M."/>
            <person name="Feuerriegel G."/>
            <person name="Bunk B."/>
            <person name="Sproer C."/>
            <person name="Streit W.R."/>
            <person name="Rodriguez L.M."/>
            <person name="Overmann J."/>
            <person name="Jimenez D.J."/>
        </authorList>
    </citation>
    <scope>NUCLEOTIDE SEQUENCE</scope>
    <source>
        <strain evidence="2">MAG 7</strain>
    </source>
</reference>
<evidence type="ECO:0000256" key="1">
    <source>
        <dbReference type="SAM" id="Phobius"/>
    </source>
</evidence>
<accession>A0AAJ6BGZ9</accession>
<proteinExistence type="predicted"/>
<feature type="transmembrane region" description="Helical" evidence="1">
    <location>
        <begin position="77"/>
        <end position="97"/>
    </location>
</feature>
<name>A0AAJ6BGZ9_9BACT</name>
<organism evidence="2 3">
    <name type="scientific">Candidatus Pseudobacter hemicellulosilyticus</name>
    <dbReference type="NCBI Taxonomy" id="3121375"/>
    <lineage>
        <taxon>Bacteria</taxon>
        <taxon>Pseudomonadati</taxon>
        <taxon>Bacteroidota</taxon>
        <taxon>Chitinophagia</taxon>
        <taxon>Chitinophagales</taxon>
        <taxon>Chitinophagaceae</taxon>
        <taxon>Pseudobacter</taxon>
    </lineage>
</organism>
<feature type="transmembrane region" description="Helical" evidence="1">
    <location>
        <begin position="36"/>
        <end position="57"/>
    </location>
</feature>
<feature type="transmembrane region" description="Helical" evidence="1">
    <location>
        <begin position="7"/>
        <end position="30"/>
    </location>
</feature>
<keyword evidence="1" id="KW-1133">Transmembrane helix</keyword>